<dbReference type="Pfam" id="PF00378">
    <property type="entry name" value="ECH_1"/>
    <property type="match status" value="1"/>
</dbReference>
<reference evidence="2" key="1">
    <citation type="submission" date="2019-12" db="EMBL/GenBank/DDBJ databases">
        <title>Actinomadura physcomitrii sp. nov., a novel actinomycete isolated from moss [Physcomitrium sphaericum (Ludw) Fuernr].</title>
        <authorList>
            <person name="Zhuang X."/>
        </authorList>
    </citation>
    <scope>NUCLEOTIDE SEQUENCE [LARGE SCALE GENOMIC DNA]</scope>
    <source>
        <strain evidence="2">LD22</strain>
    </source>
</reference>
<evidence type="ECO:0000313" key="2">
    <source>
        <dbReference type="EMBL" id="MWA01709.1"/>
    </source>
</evidence>
<dbReference type="AlphaFoldDB" id="A0A6I4MGH7"/>
<dbReference type="SUPFAM" id="SSF52096">
    <property type="entry name" value="ClpP/crotonase"/>
    <property type="match status" value="1"/>
</dbReference>
<proteinExistence type="inferred from homology"/>
<protein>
    <submittedName>
        <fullName evidence="2">Enoyl-CoA hydratase/isomerase family protein</fullName>
    </submittedName>
</protein>
<evidence type="ECO:0000256" key="1">
    <source>
        <dbReference type="ARBA" id="ARBA00005254"/>
    </source>
</evidence>
<gene>
    <name evidence="2" type="ORF">F8568_015260</name>
</gene>
<dbReference type="PANTHER" id="PTHR43802:SF1">
    <property type="entry name" value="IP11341P-RELATED"/>
    <property type="match status" value="1"/>
</dbReference>
<organism evidence="2 3">
    <name type="scientific">Actinomadura physcomitrii</name>
    <dbReference type="NCBI Taxonomy" id="2650748"/>
    <lineage>
        <taxon>Bacteria</taxon>
        <taxon>Bacillati</taxon>
        <taxon>Actinomycetota</taxon>
        <taxon>Actinomycetes</taxon>
        <taxon>Streptosporangiales</taxon>
        <taxon>Thermomonosporaceae</taxon>
        <taxon>Actinomadura</taxon>
    </lineage>
</organism>
<comment type="similarity">
    <text evidence="1">Belongs to the enoyl-CoA hydratase/isomerase family.</text>
</comment>
<dbReference type="Gene3D" id="3.90.226.10">
    <property type="entry name" value="2-enoyl-CoA Hydratase, Chain A, domain 1"/>
    <property type="match status" value="1"/>
</dbReference>
<keyword evidence="3" id="KW-1185">Reference proteome</keyword>
<dbReference type="GO" id="GO:0016853">
    <property type="term" value="F:isomerase activity"/>
    <property type="evidence" value="ECO:0007669"/>
    <property type="project" value="UniProtKB-KW"/>
</dbReference>
<dbReference type="PANTHER" id="PTHR43802">
    <property type="entry name" value="ENOYL-COA HYDRATASE"/>
    <property type="match status" value="1"/>
</dbReference>
<comment type="caution">
    <text evidence="2">The sequence shown here is derived from an EMBL/GenBank/DDBJ whole genome shotgun (WGS) entry which is preliminary data.</text>
</comment>
<dbReference type="InterPro" id="IPR029045">
    <property type="entry name" value="ClpP/crotonase-like_dom_sf"/>
</dbReference>
<name>A0A6I4MGH7_9ACTN</name>
<sequence>MSIADLADGAADAPPLDGDGAVRDPLAVVELAPADAAVAGRAARRARDCDRLLVGVGSGDPALVRALDVTLTTAADAGRESVAVDDPAERAAALRDAAERSPQAALVLRDVLRTTEGLDVPAALDVESYAYSTLLGGAEFARWLASRGPRLLPSDVKDPVLLARDGDVLSITLNRPQRRNAYGRQLRDALVDGLRLALLDDGIARVVLDGAGPVFCSGGDLDEFGTAPDLATAHFVRTRGGAGRLIHRLGPRVEVRVQGSCVGAGVELPAFAGRVAAAADATFRLPEVAMGLIPGAGGTVSLPRRIGRWRTLYLALAGEPVDARTALGWGLVDAVLP</sequence>
<dbReference type="Proteomes" id="UP000462055">
    <property type="component" value="Unassembled WGS sequence"/>
</dbReference>
<accession>A0A6I4MGH7</accession>
<dbReference type="CDD" id="cd06558">
    <property type="entry name" value="crotonase-like"/>
    <property type="match status" value="1"/>
</dbReference>
<evidence type="ECO:0000313" key="3">
    <source>
        <dbReference type="Proteomes" id="UP000462055"/>
    </source>
</evidence>
<dbReference type="EMBL" id="WBMS02000010">
    <property type="protein sequence ID" value="MWA01709.1"/>
    <property type="molecule type" value="Genomic_DNA"/>
</dbReference>
<dbReference type="InterPro" id="IPR001753">
    <property type="entry name" value="Enoyl-CoA_hydra/iso"/>
</dbReference>